<feature type="repeat" description="WD" evidence="2">
    <location>
        <begin position="96"/>
        <end position="126"/>
    </location>
</feature>
<dbReference type="PROSITE" id="PS00211">
    <property type="entry name" value="ABC_TRANSPORTER_1"/>
    <property type="match status" value="1"/>
</dbReference>
<dbReference type="Pfam" id="PF00005">
    <property type="entry name" value="ABC_tran"/>
    <property type="match status" value="1"/>
</dbReference>
<accession>A0A150GB73</accession>
<proteinExistence type="predicted"/>
<name>A0A150GB73_GONPE</name>
<feature type="domain" description="ABC transporter" evidence="4">
    <location>
        <begin position="301"/>
        <end position="379"/>
    </location>
</feature>
<dbReference type="CDD" id="cd03221">
    <property type="entry name" value="ABCF_EF-3"/>
    <property type="match status" value="1"/>
</dbReference>
<dbReference type="InterPro" id="IPR050611">
    <property type="entry name" value="ABCF"/>
</dbReference>
<organism evidence="5 6">
    <name type="scientific">Gonium pectorale</name>
    <name type="common">Green alga</name>
    <dbReference type="NCBI Taxonomy" id="33097"/>
    <lineage>
        <taxon>Eukaryota</taxon>
        <taxon>Viridiplantae</taxon>
        <taxon>Chlorophyta</taxon>
        <taxon>core chlorophytes</taxon>
        <taxon>Chlorophyceae</taxon>
        <taxon>CS clade</taxon>
        <taxon>Chlamydomonadales</taxon>
        <taxon>Volvocaceae</taxon>
        <taxon>Gonium</taxon>
    </lineage>
</organism>
<comment type="caution">
    <text evidence="5">The sequence shown here is derived from an EMBL/GenBank/DDBJ whole genome shotgun (WGS) entry which is preliminary data.</text>
</comment>
<dbReference type="Gene3D" id="2.130.10.10">
    <property type="entry name" value="YVTN repeat-like/Quinoprotein amine dehydrogenase"/>
    <property type="match status" value="2"/>
</dbReference>
<dbReference type="InterPro" id="IPR001680">
    <property type="entry name" value="WD40_rpt"/>
</dbReference>
<dbReference type="EMBL" id="LSYV01000039">
    <property type="protein sequence ID" value="KXZ47023.1"/>
    <property type="molecule type" value="Genomic_DNA"/>
</dbReference>
<dbReference type="InterPro" id="IPR015943">
    <property type="entry name" value="WD40/YVTN_repeat-like_dom_sf"/>
</dbReference>
<dbReference type="Proteomes" id="UP000075714">
    <property type="component" value="Unassembled WGS sequence"/>
</dbReference>
<evidence type="ECO:0000313" key="6">
    <source>
        <dbReference type="Proteomes" id="UP000075714"/>
    </source>
</evidence>
<dbReference type="InterPro" id="IPR036322">
    <property type="entry name" value="WD40_repeat_dom_sf"/>
</dbReference>
<feature type="compositionally biased region" description="Basic residues" evidence="3">
    <location>
        <begin position="235"/>
        <end position="253"/>
    </location>
</feature>
<dbReference type="Gene3D" id="3.40.50.300">
    <property type="entry name" value="P-loop containing nucleotide triphosphate hydrolases"/>
    <property type="match status" value="1"/>
</dbReference>
<dbReference type="PROSITE" id="PS50294">
    <property type="entry name" value="WD_REPEATS_REGION"/>
    <property type="match status" value="1"/>
</dbReference>
<sequence length="452" mass="48244">MVKAYLRYEFSAAFGVITSAANPAYDASGKLLFTSSLESISVWNAKQGSLVRQLSPVVASTSGGGGGASGSVSEVTTLCCAPGGTALAAGYSDGTAFLPGQSKLVSCSKDGLLKVWDLDTQHCCQTLGGHKAEVWSLDVNPAGTRLATGATDNEVRVFAIRDPEAIAEPAAAADGAPAPRDHSVLLPMGSVRRGAASHERVALLRYDGEGGWLGVQGAGRGLELFRVRDEDEARRKLKRRRKRRAEKATKKGKSGAGGSDDEGEGAGAAAAGDDDDTLKAELERLQALEEEIMSTTGPEDERLEAIYERIDELDPATFESRAAELLHGLGFSPAFQQRLTKDLSGGWRMRVALARALFAAPTLLCMKNNNLLLLDEPTNHLDIEAIDSLADAIKRYDGGMVLVSHDFRLIDQVAKEIWVCEKQTVTVWKGDIRDYKALLAKKMGLSGVPGKK</sequence>
<dbReference type="PROSITE" id="PS50082">
    <property type="entry name" value="WD_REPEATS_2"/>
    <property type="match status" value="2"/>
</dbReference>
<evidence type="ECO:0000256" key="1">
    <source>
        <dbReference type="ARBA" id="ARBA00022737"/>
    </source>
</evidence>
<dbReference type="SUPFAM" id="SSF52540">
    <property type="entry name" value="P-loop containing nucleoside triphosphate hydrolases"/>
    <property type="match status" value="1"/>
</dbReference>
<dbReference type="PANTHER" id="PTHR19211">
    <property type="entry name" value="ATP-BINDING TRANSPORT PROTEIN-RELATED"/>
    <property type="match status" value="1"/>
</dbReference>
<evidence type="ECO:0000313" key="5">
    <source>
        <dbReference type="EMBL" id="KXZ47023.1"/>
    </source>
</evidence>
<evidence type="ECO:0000259" key="4">
    <source>
        <dbReference type="Pfam" id="PF00005"/>
    </source>
</evidence>
<dbReference type="GO" id="GO:0016887">
    <property type="term" value="F:ATP hydrolysis activity"/>
    <property type="evidence" value="ECO:0007669"/>
    <property type="project" value="InterPro"/>
</dbReference>
<reference evidence="6" key="1">
    <citation type="journal article" date="2016" name="Nat. Commun.">
        <title>The Gonium pectorale genome demonstrates co-option of cell cycle regulation during the evolution of multicellularity.</title>
        <authorList>
            <person name="Hanschen E.R."/>
            <person name="Marriage T.N."/>
            <person name="Ferris P.J."/>
            <person name="Hamaji T."/>
            <person name="Toyoda A."/>
            <person name="Fujiyama A."/>
            <person name="Neme R."/>
            <person name="Noguchi H."/>
            <person name="Minakuchi Y."/>
            <person name="Suzuki M."/>
            <person name="Kawai-Toyooka H."/>
            <person name="Smith D.R."/>
            <person name="Sparks H."/>
            <person name="Anderson J."/>
            <person name="Bakaric R."/>
            <person name="Luria V."/>
            <person name="Karger A."/>
            <person name="Kirschner M.W."/>
            <person name="Durand P.M."/>
            <person name="Michod R.E."/>
            <person name="Nozaki H."/>
            <person name="Olson B.J."/>
        </authorList>
    </citation>
    <scope>NUCLEOTIDE SEQUENCE [LARGE SCALE GENOMIC DNA]</scope>
    <source>
        <strain evidence="6">NIES-2863</strain>
    </source>
</reference>
<dbReference type="InterPro" id="IPR003439">
    <property type="entry name" value="ABC_transporter-like_ATP-bd"/>
</dbReference>
<dbReference type="SMART" id="SM00320">
    <property type="entry name" value="WD40"/>
    <property type="match status" value="2"/>
</dbReference>
<dbReference type="AlphaFoldDB" id="A0A150GB73"/>
<dbReference type="InterPro" id="IPR027417">
    <property type="entry name" value="P-loop_NTPase"/>
</dbReference>
<feature type="region of interest" description="Disordered" evidence="3">
    <location>
        <begin position="235"/>
        <end position="276"/>
    </location>
</feature>
<dbReference type="STRING" id="33097.A0A150GB73"/>
<keyword evidence="6" id="KW-1185">Reference proteome</keyword>
<dbReference type="PANTHER" id="PTHR19211:SF15">
    <property type="entry name" value="ATP-BINDING CASSETTE SUB-FAMILY F MEMBER 2"/>
    <property type="match status" value="1"/>
</dbReference>
<evidence type="ECO:0000256" key="3">
    <source>
        <dbReference type="SAM" id="MobiDB-lite"/>
    </source>
</evidence>
<dbReference type="Pfam" id="PF00400">
    <property type="entry name" value="WD40"/>
    <property type="match status" value="2"/>
</dbReference>
<dbReference type="GO" id="GO:0005524">
    <property type="term" value="F:ATP binding"/>
    <property type="evidence" value="ECO:0007669"/>
    <property type="project" value="InterPro"/>
</dbReference>
<protein>
    <recommendedName>
        <fullName evidence="4">ABC transporter domain-containing protein</fullName>
    </recommendedName>
</protein>
<dbReference type="InterPro" id="IPR017871">
    <property type="entry name" value="ABC_transporter-like_CS"/>
</dbReference>
<keyword evidence="1" id="KW-0677">Repeat</keyword>
<dbReference type="SUPFAM" id="SSF50978">
    <property type="entry name" value="WD40 repeat-like"/>
    <property type="match status" value="1"/>
</dbReference>
<gene>
    <name evidence="5" type="ORF">GPECTOR_38g260</name>
</gene>
<feature type="repeat" description="WD" evidence="2">
    <location>
        <begin position="127"/>
        <end position="168"/>
    </location>
</feature>
<keyword evidence="2" id="KW-0853">WD repeat</keyword>
<evidence type="ECO:0000256" key="2">
    <source>
        <dbReference type="PROSITE-ProRule" id="PRU00221"/>
    </source>
</evidence>
<dbReference type="OrthoDB" id="407922at2759"/>